<dbReference type="Pfam" id="PF13087">
    <property type="entry name" value="AAA_12"/>
    <property type="match status" value="1"/>
</dbReference>
<dbReference type="InterPro" id="IPR045055">
    <property type="entry name" value="DNA2/NAM7-like"/>
</dbReference>
<feature type="domain" description="DNA2/NAM7 helicase-like C-terminal" evidence="1">
    <location>
        <begin position="3"/>
        <end position="58"/>
    </location>
</feature>
<keyword evidence="2" id="KW-0067">ATP-binding</keyword>
<comment type="caution">
    <text evidence="2">The sequence shown here is derived from an EMBL/GenBank/DDBJ whole genome shotgun (WGS) entry which is preliminary data.</text>
</comment>
<keyword evidence="2" id="KW-0547">Nucleotide-binding</keyword>
<dbReference type="PANTHER" id="PTHR10887">
    <property type="entry name" value="DNA2/NAM7 HELICASE FAMILY"/>
    <property type="match status" value="1"/>
</dbReference>
<evidence type="ECO:0000313" key="2">
    <source>
        <dbReference type="EMBL" id="EAQ02704.1"/>
    </source>
</evidence>
<dbReference type="Gene3D" id="3.40.50.300">
    <property type="entry name" value="P-loop containing nucleotide triphosphate hydrolases"/>
    <property type="match status" value="1"/>
</dbReference>
<keyword evidence="2" id="KW-0347">Helicase</keyword>
<reference evidence="2 3" key="1">
    <citation type="journal article" date="2010" name="J. Bacteriol.">
        <title>Genome sequences of Oceanicola granulosus HTCC2516(T) and Oceanicola batsensis HTCC2597(TDelta).</title>
        <authorList>
            <person name="Thrash J.C."/>
            <person name="Cho J.C."/>
            <person name="Vergin K.L."/>
            <person name="Giovannoni S.J."/>
        </authorList>
    </citation>
    <scope>NUCLEOTIDE SEQUENCE [LARGE SCALE GENOMIC DNA]</scope>
    <source>
        <strain evidence="3">ATCC BAA-863 / DSM 15984 / KCTC 12145 / HTCC2597</strain>
    </source>
</reference>
<protein>
    <submittedName>
        <fullName evidence="2">DNA helicase, UvrD/REP family protein</fullName>
    </submittedName>
</protein>
<keyword evidence="3" id="KW-1185">Reference proteome</keyword>
<proteinExistence type="predicted"/>
<keyword evidence="2" id="KW-0378">Hydrolase</keyword>
<accession>A3U073</accession>
<dbReference type="Proteomes" id="UP000004318">
    <property type="component" value="Unassembled WGS sequence"/>
</dbReference>
<dbReference type="CDD" id="cd18808">
    <property type="entry name" value="SF1_C_Upf1"/>
    <property type="match status" value="1"/>
</dbReference>
<evidence type="ECO:0000259" key="1">
    <source>
        <dbReference type="Pfam" id="PF13087"/>
    </source>
</evidence>
<dbReference type="GO" id="GO:0004386">
    <property type="term" value="F:helicase activity"/>
    <property type="evidence" value="ECO:0007669"/>
    <property type="project" value="UniProtKB-KW"/>
</dbReference>
<dbReference type="InterPro" id="IPR041679">
    <property type="entry name" value="DNA2/NAM7-like_C"/>
</dbReference>
<dbReference type="SUPFAM" id="SSF52540">
    <property type="entry name" value="P-loop containing nucleoside triphosphate hydrolases"/>
    <property type="match status" value="1"/>
</dbReference>
<sequence length="117" mass="12762">MFVQTIDSFQGGEADLVVVSTVRNNQKMGRHALGILGDRRRMNVLLSRAKHKLVLVTSTGFLKNAVKWSEPGRGSGHDLEFLGALMRRIDLMVAPDDPDMTPTASIIACGEDGKVVQ</sequence>
<dbReference type="InterPro" id="IPR047187">
    <property type="entry name" value="SF1_C_Upf1"/>
</dbReference>
<evidence type="ECO:0000313" key="3">
    <source>
        <dbReference type="Proteomes" id="UP000004318"/>
    </source>
</evidence>
<dbReference type="InterPro" id="IPR027417">
    <property type="entry name" value="P-loop_NTPase"/>
</dbReference>
<dbReference type="STRING" id="252305.OB2597_18347"/>
<organism evidence="2 3">
    <name type="scientific">Pseudooceanicola batsensis (strain ATCC BAA-863 / DSM 15984 / KCTC 12145 / HTCC2597)</name>
    <name type="common">Oceanicola batsensis</name>
    <dbReference type="NCBI Taxonomy" id="252305"/>
    <lineage>
        <taxon>Bacteria</taxon>
        <taxon>Pseudomonadati</taxon>
        <taxon>Pseudomonadota</taxon>
        <taxon>Alphaproteobacteria</taxon>
        <taxon>Rhodobacterales</taxon>
        <taxon>Paracoccaceae</taxon>
        <taxon>Pseudooceanicola</taxon>
    </lineage>
</organism>
<dbReference type="GO" id="GO:0031048">
    <property type="term" value="P:regulatory ncRNA-mediated heterochromatin formation"/>
    <property type="evidence" value="ECO:0007669"/>
    <property type="project" value="TreeGrafter"/>
</dbReference>
<dbReference type="AlphaFoldDB" id="A3U073"/>
<gene>
    <name evidence="2" type="ORF">OB2597_18347</name>
</gene>
<dbReference type="EMBL" id="AAMO01000007">
    <property type="protein sequence ID" value="EAQ02704.1"/>
    <property type="molecule type" value="Genomic_DNA"/>
</dbReference>
<dbReference type="HOGENOM" id="CLU_2082404_0_0_5"/>
<dbReference type="PANTHER" id="PTHR10887:SF341">
    <property type="entry name" value="NFX1-TYPE ZINC FINGER-CONTAINING PROTEIN 1"/>
    <property type="match status" value="1"/>
</dbReference>
<name>A3U073_PSEBH</name>